<evidence type="ECO:0000313" key="1">
    <source>
        <dbReference type="EMBL" id="EEF35496.1"/>
    </source>
</evidence>
<name>B9SLJ6_RICCO</name>
<sequence>MEILVLVPVLVQVMVRVEKHRGHPFPKLARSLERRNPSCLAMAEERDIIANREEMSWSSAYAPRQVCILNKEPYELAVG</sequence>
<accession>B9SLJ6</accession>
<dbReference type="InParanoid" id="B9SLJ6"/>
<dbReference type="EMBL" id="EQ974018">
    <property type="protein sequence ID" value="EEF35496.1"/>
    <property type="molecule type" value="Genomic_DNA"/>
</dbReference>
<dbReference type="Proteomes" id="UP000008311">
    <property type="component" value="Unassembled WGS sequence"/>
</dbReference>
<proteinExistence type="predicted"/>
<protein>
    <submittedName>
        <fullName evidence="1">Uncharacterized protein</fullName>
    </submittedName>
</protein>
<evidence type="ECO:0000313" key="2">
    <source>
        <dbReference type="Proteomes" id="UP000008311"/>
    </source>
</evidence>
<dbReference type="AlphaFoldDB" id="B9SLJ6"/>
<organism evidence="1 2">
    <name type="scientific">Ricinus communis</name>
    <name type="common">Castor bean</name>
    <dbReference type="NCBI Taxonomy" id="3988"/>
    <lineage>
        <taxon>Eukaryota</taxon>
        <taxon>Viridiplantae</taxon>
        <taxon>Streptophyta</taxon>
        <taxon>Embryophyta</taxon>
        <taxon>Tracheophyta</taxon>
        <taxon>Spermatophyta</taxon>
        <taxon>Magnoliopsida</taxon>
        <taxon>eudicotyledons</taxon>
        <taxon>Gunneridae</taxon>
        <taxon>Pentapetalae</taxon>
        <taxon>rosids</taxon>
        <taxon>fabids</taxon>
        <taxon>Malpighiales</taxon>
        <taxon>Euphorbiaceae</taxon>
        <taxon>Acalyphoideae</taxon>
        <taxon>Acalypheae</taxon>
        <taxon>Ricinus</taxon>
    </lineage>
</organism>
<gene>
    <name evidence="1" type="ORF">RCOM_0592120</name>
</gene>
<keyword evidence="2" id="KW-1185">Reference proteome</keyword>
<reference evidence="2" key="1">
    <citation type="journal article" date="2010" name="Nat. Biotechnol.">
        <title>Draft genome sequence of the oilseed species Ricinus communis.</title>
        <authorList>
            <person name="Chan A.P."/>
            <person name="Crabtree J."/>
            <person name="Zhao Q."/>
            <person name="Lorenzi H."/>
            <person name="Orvis J."/>
            <person name="Puiu D."/>
            <person name="Melake-Berhan A."/>
            <person name="Jones K.M."/>
            <person name="Redman J."/>
            <person name="Chen G."/>
            <person name="Cahoon E.B."/>
            <person name="Gedil M."/>
            <person name="Stanke M."/>
            <person name="Haas B.J."/>
            <person name="Wortman J.R."/>
            <person name="Fraser-Liggett C.M."/>
            <person name="Ravel J."/>
            <person name="Rabinowicz P.D."/>
        </authorList>
    </citation>
    <scope>NUCLEOTIDE SEQUENCE [LARGE SCALE GENOMIC DNA]</scope>
    <source>
        <strain evidence="2">cv. Hale</strain>
    </source>
</reference>